<evidence type="ECO:0000256" key="9">
    <source>
        <dbReference type="SAM" id="SignalP"/>
    </source>
</evidence>
<dbReference type="GO" id="GO:0016020">
    <property type="term" value="C:membrane"/>
    <property type="evidence" value="ECO:0007669"/>
    <property type="project" value="UniProtKB-SubCell"/>
</dbReference>
<dbReference type="Pfam" id="PF07940">
    <property type="entry name" value="Hepar_II_III_C"/>
    <property type="match status" value="1"/>
</dbReference>
<dbReference type="InterPro" id="IPR012480">
    <property type="entry name" value="Hepar_II_III_C"/>
</dbReference>
<evidence type="ECO:0000256" key="5">
    <source>
        <dbReference type="ARBA" id="ARBA00022989"/>
    </source>
</evidence>
<keyword evidence="6" id="KW-0472">Membrane</keyword>
<dbReference type="Proteomes" id="UP001139286">
    <property type="component" value="Unassembled WGS sequence"/>
</dbReference>
<accession>A0A9X1I4P7</accession>
<feature type="chain" id="PRO_5040781741" evidence="9">
    <location>
        <begin position="22"/>
        <end position="724"/>
    </location>
</feature>
<evidence type="ECO:0000256" key="7">
    <source>
        <dbReference type="ARBA" id="ARBA00023180"/>
    </source>
</evidence>
<keyword evidence="5" id="KW-1133">Transmembrane helix</keyword>
<evidence type="ECO:0000256" key="2">
    <source>
        <dbReference type="ARBA" id="ARBA00004196"/>
    </source>
</evidence>
<feature type="domain" description="Heparinase II/III-like C-terminal" evidence="10">
    <location>
        <begin position="376"/>
        <end position="587"/>
    </location>
</feature>
<evidence type="ECO:0000256" key="3">
    <source>
        <dbReference type="ARBA" id="ARBA00022692"/>
    </source>
</evidence>
<keyword evidence="13" id="KW-1185">Reference proteome</keyword>
<gene>
    <name evidence="12" type="ORF">LG651_00060</name>
</gene>
<dbReference type="AlphaFoldDB" id="A0A9X1I4P7"/>
<dbReference type="PANTHER" id="PTHR15532">
    <property type="match status" value="1"/>
</dbReference>
<sequence length="724" mass="83418">MKKHFKKLCFVLLFLPVVISATNNNASAYKRVPNLNANNTESYLLINDRLDELKEKIKTTHKPHFKRLLQQCKSYESEKLSKTPPPTSITYMGMAAANLSLAYKLTGQKHYLDEAKRWIFTAVGYDVWGYGFLVDVDLSASWLLYGLGLSYDWIKDDLSPQEKQLFLDKLILQGNKIFNYGQENKGNCWSTDYWQNHNWINYTGILTTAYAIENEYEGANKWIAEIHDNFKTVFEYLPEDGSNYEGTVYWRYAINSFLSAAELIRAHGGPNYFDTEFMKNTFFFRLYQSAPNWEENVNFGDSHDRKSSHSIAAYYKLASEHNNTYAQWLGELVRNKFLFREAYESKIFPGILPEAFLELLWYNPEIKQQSPANLPTTKYFEDLGLVVIRSGWDTDATHLSFKTSPPGGHKQWKLSWEIDKKNNWRTRSLTHYHVDFNHFTLLKGDAALAIDEGYNRTSKAEIHNLITVDGTGCVGEKIWDEGDLSDPVLFDLNCKGIYNVWKNVPETAIAKIEAFSNEDGYTFAVGEASKMYYPEMQLTRNARHIINSENGYFILLDELESELEHTYTWRIHSEKYANEIADDEYEILNGTGALKVFNIFPEAPKTSISETLVEEVMTPQRPNDIRRISLKTLKIENTKKAKNTCFINVMQPKDVLVKAPISVKRLKGKNCIGVEITADTTVETFLFSENNKIKYEQISANAKWISVVKDKTGKTIKSTRYTAN</sequence>
<evidence type="ECO:0000256" key="4">
    <source>
        <dbReference type="ARBA" id="ARBA00022729"/>
    </source>
</evidence>
<comment type="subcellular location">
    <subcellularLocation>
        <location evidence="2">Cell envelope</location>
    </subcellularLocation>
    <subcellularLocation>
        <location evidence="1">Membrane</location>
        <topology evidence="1">Multi-pass membrane protein</topology>
    </subcellularLocation>
</comment>
<proteinExistence type="predicted"/>
<keyword evidence="8" id="KW-0413">Isomerase</keyword>
<feature type="domain" description="Heparinase II N-terminal" evidence="11">
    <location>
        <begin position="35"/>
        <end position="335"/>
    </location>
</feature>
<evidence type="ECO:0000313" key="12">
    <source>
        <dbReference type="EMBL" id="MCB4806624.1"/>
    </source>
</evidence>
<evidence type="ECO:0000256" key="1">
    <source>
        <dbReference type="ARBA" id="ARBA00004141"/>
    </source>
</evidence>
<dbReference type="Pfam" id="PF16332">
    <property type="entry name" value="DUF4962"/>
    <property type="match status" value="1"/>
</dbReference>
<dbReference type="InterPro" id="IPR008929">
    <property type="entry name" value="Chondroitin_lyas"/>
</dbReference>
<dbReference type="GO" id="GO:0016829">
    <property type="term" value="F:lyase activity"/>
    <property type="evidence" value="ECO:0007669"/>
    <property type="project" value="InterPro"/>
</dbReference>
<protein>
    <submittedName>
        <fullName evidence="12">DUF4962 domain-containing protein</fullName>
    </submittedName>
</protein>
<name>A0A9X1I4P7_9FLAO</name>
<evidence type="ECO:0000259" key="11">
    <source>
        <dbReference type="Pfam" id="PF16332"/>
    </source>
</evidence>
<dbReference type="InterPro" id="IPR032518">
    <property type="entry name" value="HepII_N"/>
</dbReference>
<evidence type="ECO:0000313" key="13">
    <source>
        <dbReference type="Proteomes" id="UP001139286"/>
    </source>
</evidence>
<dbReference type="GO" id="GO:0030313">
    <property type="term" value="C:cell envelope"/>
    <property type="evidence" value="ECO:0007669"/>
    <property type="project" value="UniProtKB-SubCell"/>
</dbReference>
<dbReference type="InterPro" id="IPR052447">
    <property type="entry name" value="Dermatan-Sulfate_Isomerase"/>
</dbReference>
<dbReference type="GO" id="GO:0016853">
    <property type="term" value="F:isomerase activity"/>
    <property type="evidence" value="ECO:0007669"/>
    <property type="project" value="UniProtKB-KW"/>
</dbReference>
<comment type="caution">
    <text evidence="12">The sequence shown here is derived from an EMBL/GenBank/DDBJ whole genome shotgun (WGS) entry which is preliminary data.</text>
</comment>
<evidence type="ECO:0000256" key="6">
    <source>
        <dbReference type="ARBA" id="ARBA00023136"/>
    </source>
</evidence>
<dbReference type="Gene3D" id="2.70.98.70">
    <property type="match status" value="1"/>
</dbReference>
<evidence type="ECO:0000259" key="10">
    <source>
        <dbReference type="Pfam" id="PF07940"/>
    </source>
</evidence>
<organism evidence="12 13">
    <name type="scientific">Neotamlana sargassicola</name>
    <dbReference type="NCBI Taxonomy" id="2883125"/>
    <lineage>
        <taxon>Bacteria</taxon>
        <taxon>Pseudomonadati</taxon>
        <taxon>Bacteroidota</taxon>
        <taxon>Flavobacteriia</taxon>
        <taxon>Flavobacteriales</taxon>
        <taxon>Flavobacteriaceae</taxon>
        <taxon>Neotamlana</taxon>
    </lineage>
</organism>
<keyword evidence="3" id="KW-0812">Transmembrane</keyword>
<reference evidence="12" key="1">
    <citation type="submission" date="2021-10" db="EMBL/GenBank/DDBJ databases">
        <title>Tamlana sargassums sp. nov., and Tamlana laminarinivorans sp. nov., two new bacteria isolated from the brown alga.</title>
        <authorList>
            <person name="Li J."/>
        </authorList>
    </citation>
    <scope>NUCLEOTIDE SEQUENCE</scope>
    <source>
        <strain evidence="12">62-3</strain>
    </source>
</reference>
<evidence type="ECO:0000256" key="8">
    <source>
        <dbReference type="ARBA" id="ARBA00023235"/>
    </source>
</evidence>
<dbReference type="SUPFAM" id="SSF48230">
    <property type="entry name" value="Chondroitin AC/alginate lyase"/>
    <property type="match status" value="1"/>
</dbReference>
<dbReference type="Gene3D" id="1.50.10.100">
    <property type="entry name" value="Chondroitin AC/alginate lyase"/>
    <property type="match status" value="1"/>
</dbReference>
<dbReference type="RefSeq" id="WP_226694124.1">
    <property type="nucleotide sequence ID" value="NZ_JAJAPX010000001.1"/>
</dbReference>
<keyword evidence="7" id="KW-0325">Glycoprotein</keyword>
<keyword evidence="4 9" id="KW-0732">Signal</keyword>
<feature type="signal peptide" evidence="9">
    <location>
        <begin position="1"/>
        <end position="21"/>
    </location>
</feature>
<dbReference type="EMBL" id="JAJAPX010000001">
    <property type="protein sequence ID" value="MCB4806624.1"/>
    <property type="molecule type" value="Genomic_DNA"/>
</dbReference>
<dbReference type="PANTHER" id="PTHR15532:SF5">
    <property type="entry name" value="SULFOTRANSFERASE DOMAIN-CONTAINING PROTEIN"/>
    <property type="match status" value="1"/>
</dbReference>